<keyword evidence="2" id="KW-1185">Reference proteome</keyword>
<name>A0A073KFG3_9BACI</name>
<dbReference type="Proteomes" id="UP000027822">
    <property type="component" value="Unassembled WGS sequence"/>
</dbReference>
<evidence type="ECO:0008006" key="3">
    <source>
        <dbReference type="Google" id="ProtNLM"/>
    </source>
</evidence>
<proteinExistence type="predicted"/>
<dbReference type="OrthoDB" id="2666077at2"/>
<evidence type="ECO:0000313" key="1">
    <source>
        <dbReference type="EMBL" id="KEK21033.1"/>
    </source>
</evidence>
<organism evidence="1 2">
    <name type="scientific">Bacillus manliponensis</name>
    <dbReference type="NCBI Taxonomy" id="574376"/>
    <lineage>
        <taxon>Bacteria</taxon>
        <taxon>Bacillati</taxon>
        <taxon>Bacillota</taxon>
        <taxon>Bacilli</taxon>
        <taxon>Bacillales</taxon>
        <taxon>Bacillaceae</taxon>
        <taxon>Bacillus</taxon>
        <taxon>Bacillus cereus group</taxon>
    </lineage>
</organism>
<protein>
    <recommendedName>
        <fullName evidence="3">Aminotransferase yhxA</fullName>
    </recommendedName>
</protein>
<comment type="caution">
    <text evidence="1">The sequence shown here is derived from an EMBL/GenBank/DDBJ whole genome shotgun (WGS) entry which is preliminary data.</text>
</comment>
<reference evidence="1 2" key="1">
    <citation type="submission" date="2014-06" db="EMBL/GenBank/DDBJ databases">
        <title>Draft genome sequence of Bacillus manliponensis JCM 15802 (MCCC 1A00708).</title>
        <authorList>
            <person name="Lai Q."/>
            <person name="Liu Y."/>
            <person name="Shao Z."/>
        </authorList>
    </citation>
    <scope>NUCLEOTIDE SEQUENCE [LARGE SCALE GENOMIC DNA]</scope>
    <source>
        <strain evidence="1 2">JCM 15802</strain>
    </source>
</reference>
<accession>A0A073KFG3</accession>
<dbReference type="STRING" id="574376.BAMA_09580"/>
<dbReference type="eggNOG" id="ENOG503319M">
    <property type="taxonomic scope" value="Bacteria"/>
</dbReference>
<dbReference type="AlphaFoldDB" id="A0A073KFG3"/>
<evidence type="ECO:0000313" key="2">
    <source>
        <dbReference type="Proteomes" id="UP000027822"/>
    </source>
</evidence>
<dbReference type="PROSITE" id="PS51257">
    <property type="entry name" value="PROKAR_LIPOPROTEIN"/>
    <property type="match status" value="1"/>
</dbReference>
<sequence length="101" mass="11119">MNKTTKVMLGVIAAIGTAGCESEETLPPKPDDLECKQYEFEYDEGVWECDDKRSSSYGHYYYAGKKFSSLAALHNDSGYKKYTKSSSFKKGFGSGTKVSGS</sequence>
<gene>
    <name evidence="1" type="ORF">BAMA_09580</name>
</gene>
<dbReference type="EMBL" id="JOTN01000002">
    <property type="protein sequence ID" value="KEK21033.1"/>
    <property type="molecule type" value="Genomic_DNA"/>
</dbReference>
<dbReference type="RefSeq" id="WP_034635910.1">
    <property type="nucleotide sequence ID" value="NZ_CBCSJC010000001.1"/>
</dbReference>